<dbReference type="InterPro" id="IPR032710">
    <property type="entry name" value="NTF2-like_dom_sf"/>
</dbReference>
<dbReference type="PANTHER" id="PTHR41542">
    <property type="entry name" value="BLL5807 PROTEIN"/>
    <property type="match status" value="1"/>
</dbReference>
<keyword evidence="6" id="KW-1185">Reference proteome</keyword>
<keyword evidence="2" id="KW-1133">Transmembrane helix</keyword>
<feature type="domain" description="Tim44-like" evidence="4">
    <location>
        <begin position="180"/>
        <end position="324"/>
    </location>
</feature>
<evidence type="ECO:0000256" key="3">
    <source>
        <dbReference type="SAM" id="SignalP"/>
    </source>
</evidence>
<organism evidence="5 6">
    <name type="scientific">Geomonas silvestris</name>
    <dbReference type="NCBI Taxonomy" id="2740184"/>
    <lineage>
        <taxon>Bacteria</taxon>
        <taxon>Pseudomonadati</taxon>
        <taxon>Thermodesulfobacteriota</taxon>
        <taxon>Desulfuromonadia</taxon>
        <taxon>Geobacterales</taxon>
        <taxon>Geobacteraceae</taxon>
        <taxon>Geomonas</taxon>
    </lineage>
</organism>
<dbReference type="InterPro" id="IPR007379">
    <property type="entry name" value="Tim44-like_dom"/>
</dbReference>
<keyword evidence="3" id="KW-0732">Signal</keyword>
<dbReference type="EMBL" id="BLXX01000003">
    <property type="protein sequence ID" value="GFO59134.1"/>
    <property type="molecule type" value="Genomic_DNA"/>
</dbReference>
<accession>A0A6V8MGV4</accession>
<dbReference type="SUPFAM" id="SSF54427">
    <property type="entry name" value="NTF2-like"/>
    <property type="match status" value="1"/>
</dbReference>
<dbReference type="PANTHER" id="PTHR41542:SF1">
    <property type="entry name" value="BLL5807 PROTEIN"/>
    <property type="match status" value="1"/>
</dbReference>
<evidence type="ECO:0000313" key="6">
    <source>
        <dbReference type="Proteomes" id="UP000556026"/>
    </source>
</evidence>
<dbReference type="RefSeq" id="WP_183353970.1">
    <property type="nucleotide sequence ID" value="NZ_BLXX01000003.1"/>
</dbReference>
<dbReference type="SMART" id="SM00978">
    <property type="entry name" value="Tim44"/>
    <property type="match status" value="1"/>
</dbReference>
<gene>
    <name evidence="5" type="ORF">GMST_14590</name>
</gene>
<feature type="chain" id="PRO_5027765099" evidence="3">
    <location>
        <begin position="28"/>
        <end position="325"/>
    </location>
</feature>
<feature type="transmembrane region" description="Helical" evidence="2">
    <location>
        <begin position="78"/>
        <end position="97"/>
    </location>
</feature>
<evidence type="ECO:0000256" key="1">
    <source>
        <dbReference type="SAM" id="MobiDB-lite"/>
    </source>
</evidence>
<dbReference type="Pfam" id="PF04280">
    <property type="entry name" value="Tim44"/>
    <property type="match status" value="1"/>
</dbReference>
<evidence type="ECO:0000256" key="2">
    <source>
        <dbReference type="SAM" id="Phobius"/>
    </source>
</evidence>
<dbReference type="AlphaFoldDB" id="A0A6V8MGV4"/>
<evidence type="ECO:0000313" key="5">
    <source>
        <dbReference type="EMBL" id="GFO59134.1"/>
    </source>
</evidence>
<dbReference type="Gene3D" id="3.10.450.240">
    <property type="match status" value="1"/>
</dbReference>
<comment type="caution">
    <text evidence="5">The sequence shown here is derived from an EMBL/GenBank/DDBJ whole genome shotgun (WGS) entry which is preliminary data.</text>
</comment>
<evidence type="ECO:0000259" key="4">
    <source>
        <dbReference type="SMART" id="SM00978"/>
    </source>
</evidence>
<keyword evidence="2" id="KW-0472">Membrane</keyword>
<feature type="region of interest" description="Disordered" evidence="1">
    <location>
        <begin position="31"/>
        <end position="71"/>
    </location>
</feature>
<protein>
    <submittedName>
        <fullName evidence="5">Transporter</fullName>
    </submittedName>
</protein>
<feature type="transmembrane region" description="Helical" evidence="2">
    <location>
        <begin position="109"/>
        <end position="130"/>
    </location>
</feature>
<dbReference type="Proteomes" id="UP000556026">
    <property type="component" value="Unassembled WGS sequence"/>
</dbReference>
<feature type="signal peptide" evidence="3">
    <location>
        <begin position="1"/>
        <end position="27"/>
    </location>
</feature>
<name>A0A6V8MGV4_9BACT</name>
<feature type="compositionally biased region" description="Low complexity" evidence="1">
    <location>
        <begin position="31"/>
        <end position="54"/>
    </location>
</feature>
<sequence length="325" mass="35481">MKNKGAKLFAILAAVLMMSVTVMELNAEARAGSSRSMGSRGTRSYSRPAPSSPYTQPSQPRQQAAPIPNSYQQPAGGGFLRSMAGGLVGGMLGGMLFRSMGMAGGMGGMGGGGIGLFEIVLLAGIGYLIYRFVKSRREPATQSSYSQAGYQPGGYQQGYQDVTLPPSSYQQVENPAAHDLETGIAHLRQMDPSFDEQRFGDNAMDLFFKIQGAWMNRDLAPVGALLTEEMRGILQEDVSRLLRERQVNRLENIAVRKVELAEVWQESGQDFATALIQANLLDYTTDETGTVLSGSKTDPVKFEEYWTFTRPVGNNPWRLSAIQQK</sequence>
<keyword evidence="2" id="KW-0812">Transmembrane</keyword>
<reference evidence="6" key="1">
    <citation type="submission" date="2020-06" db="EMBL/GenBank/DDBJ databases">
        <title>Draft genomic sequence of Geomonas sp. Red330.</title>
        <authorList>
            <person name="Itoh H."/>
            <person name="Zhenxing X."/>
            <person name="Ushijima N."/>
            <person name="Masuda Y."/>
            <person name="Shiratori Y."/>
            <person name="Senoo K."/>
        </authorList>
    </citation>
    <scope>NUCLEOTIDE SEQUENCE [LARGE SCALE GENOMIC DNA]</scope>
    <source>
        <strain evidence="6">Red330</strain>
    </source>
</reference>
<proteinExistence type="predicted"/>